<evidence type="ECO:0000313" key="2">
    <source>
        <dbReference type="Proteomes" id="UP000028401"/>
    </source>
</evidence>
<dbReference type="EMBL" id="AZSI01000237">
    <property type="protein sequence ID" value="KEY61058.1"/>
    <property type="molecule type" value="Genomic_DNA"/>
</dbReference>
<proteinExistence type="predicted"/>
<dbReference type="Proteomes" id="UP000028401">
    <property type="component" value="Unassembled WGS sequence"/>
</dbReference>
<protein>
    <submittedName>
        <fullName evidence="1">Uncharacterized protein</fullName>
    </submittedName>
</protein>
<evidence type="ECO:0000313" key="1">
    <source>
        <dbReference type="EMBL" id="KEY61058.1"/>
    </source>
</evidence>
<gene>
    <name evidence="1" type="ORF">U725_02816</name>
</gene>
<comment type="caution">
    <text evidence="1">The sequence shown here is derived from an EMBL/GenBank/DDBJ whole genome shotgun (WGS) entry which is preliminary data.</text>
</comment>
<name>A0A084A6X9_LACLC</name>
<dbReference type="AlphaFoldDB" id="A0A084A6X9"/>
<sequence length="91" mass="11060">MKNEDFTSCYWIFNFNLQHSIFAYLGWHRFSNLWSDWFSQFLGVVTSPWFYRSESPNNCFCRLHLFKNITSRKSNLKRSDKRCFKITKSAP</sequence>
<organism evidence="1 2">
    <name type="scientific">Lactococcus cremoris subsp. cremoris GE214</name>
    <dbReference type="NCBI Taxonomy" id="1415168"/>
    <lineage>
        <taxon>Bacteria</taxon>
        <taxon>Bacillati</taxon>
        <taxon>Bacillota</taxon>
        <taxon>Bacilli</taxon>
        <taxon>Lactobacillales</taxon>
        <taxon>Streptococcaceae</taxon>
        <taxon>Lactococcus</taxon>
        <taxon>Lactococcus cremoris subsp. cremoris</taxon>
    </lineage>
</organism>
<accession>A0A084A6X9</accession>
<reference evidence="1 2" key="1">
    <citation type="submission" date="2014-06" db="EMBL/GenBank/DDBJ databases">
        <title>Draft genome sequence of the putrescine producing strain Lactococcus lactis subsp cremoris GE214.</title>
        <authorList>
            <person name="Ladero V."/>
            <person name="Linares D.M."/>
            <person name="del Rio B."/>
            <person name="Mayo B."/>
            <person name="Martin M.C."/>
            <person name="Fernandez M."/>
            <person name="Alvarez M.A."/>
        </authorList>
    </citation>
    <scope>NUCLEOTIDE SEQUENCE [LARGE SCALE GENOMIC DNA]</scope>
    <source>
        <strain evidence="1 2">GE214</strain>
    </source>
</reference>